<evidence type="ECO:0000313" key="1">
    <source>
        <dbReference type="EMBL" id="CUO56717.1"/>
    </source>
</evidence>
<gene>
    <name evidence="1" type="ORF">ERS852470_02715</name>
</gene>
<reference evidence="1 2" key="1">
    <citation type="submission" date="2015-09" db="EMBL/GenBank/DDBJ databases">
        <authorList>
            <consortium name="Pathogen Informatics"/>
        </authorList>
    </citation>
    <scope>NUCLEOTIDE SEQUENCE [LARGE SCALE GENOMIC DNA]</scope>
    <source>
        <strain evidence="1 2">2789STDY5834855</strain>
    </source>
</reference>
<accession>A0A174HAL7</accession>
<dbReference type="OrthoDB" id="1914848at2"/>
<name>A0A174HAL7_9CLOT</name>
<organism evidence="1 2">
    <name type="scientific">Clostridium disporicum</name>
    <dbReference type="NCBI Taxonomy" id="84024"/>
    <lineage>
        <taxon>Bacteria</taxon>
        <taxon>Bacillati</taxon>
        <taxon>Bacillota</taxon>
        <taxon>Clostridia</taxon>
        <taxon>Eubacteriales</taxon>
        <taxon>Clostridiaceae</taxon>
        <taxon>Clostridium</taxon>
    </lineage>
</organism>
<dbReference type="Proteomes" id="UP000095558">
    <property type="component" value="Unassembled WGS sequence"/>
</dbReference>
<proteinExistence type="predicted"/>
<protein>
    <recommendedName>
        <fullName evidence="3">Methyltransferase</fullName>
    </recommendedName>
</protein>
<evidence type="ECO:0000313" key="2">
    <source>
        <dbReference type="Proteomes" id="UP000095558"/>
    </source>
</evidence>
<dbReference type="RefSeq" id="WP_042400990.1">
    <property type="nucleotide sequence ID" value="NZ_CYYT01000028.1"/>
</dbReference>
<dbReference type="GeneID" id="83012847"/>
<sequence>MDKVLIDIFLPAINRSFEVYIPLDSKFYEITPLVSKMLSELSNGLFISGDDSILYERKTGNILNINMSARQLNIKNGDNLMLL</sequence>
<evidence type="ECO:0008006" key="3">
    <source>
        <dbReference type="Google" id="ProtNLM"/>
    </source>
</evidence>
<dbReference type="EMBL" id="CYZV01000031">
    <property type="protein sequence ID" value="CUO56717.1"/>
    <property type="molecule type" value="Genomic_DNA"/>
</dbReference>
<dbReference type="AlphaFoldDB" id="A0A174HAL7"/>